<protein>
    <submittedName>
        <fullName evidence="1">Uncharacterized protein</fullName>
    </submittedName>
</protein>
<dbReference type="Proteomes" id="UP000294299">
    <property type="component" value="Chromosome NFRAN"/>
</dbReference>
<sequence length="213" mass="25099">MTGQVTPTFYRNIDREDMLSGYLKKYKTTKHARDLVRYYERFVDIFFTKPELIASESGHNRAWICDAMRKFGQYYDRKFQNPELKILIEEIIKRYEVNKNVRIHDRVWIADDGFIDAMIYKVLELEGEIGTITRFALFSGLRGEEMTYAHETPICDVLSGCDCNKLHLVVKGNYVFLVLNRIVGQKCAFFTIIPLKVWNEYKVLGRQANRKET</sequence>
<dbReference type="OrthoDB" id="379619at2157"/>
<dbReference type="RefSeq" id="WP_134483220.1">
    <property type="nucleotide sequence ID" value="NZ_LR216287.1"/>
</dbReference>
<dbReference type="AlphaFoldDB" id="A0A484I889"/>
<dbReference type="EMBL" id="LR216287">
    <property type="protein sequence ID" value="VFJ13316.1"/>
    <property type="molecule type" value="Genomic_DNA"/>
</dbReference>
<gene>
    <name evidence="1" type="ORF">NFRAN_0994</name>
</gene>
<evidence type="ECO:0000313" key="1">
    <source>
        <dbReference type="EMBL" id="VFJ13316.1"/>
    </source>
</evidence>
<proteinExistence type="predicted"/>
<name>A0A484I889_9ARCH</name>
<organism evidence="1 2">
    <name type="scientific">Candidatus Nitrosocosmicus franklandianus</name>
    <dbReference type="NCBI Taxonomy" id="1798806"/>
    <lineage>
        <taxon>Archaea</taxon>
        <taxon>Nitrososphaerota</taxon>
        <taxon>Nitrososphaeria</taxon>
        <taxon>Nitrososphaerales</taxon>
        <taxon>Nitrososphaeraceae</taxon>
        <taxon>Candidatus Nitrosocosmicus</taxon>
    </lineage>
</organism>
<dbReference type="KEGG" id="nfn:NFRAN_0994"/>
<accession>A0A484I889</accession>
<reference evidence="1 2" key="1">
    <citation type="submission" date="2019-02" db="EMBL/GenBank/DDBJ databases">
        <authorList>
            <person name="Lehtovirta-Morley E L."/>
        </authorList>
    </citation>
    <scope>NUCLEOTIDE SEQUENCE [LARGE SCALE GENOMIC DNA]</scope>
    <source>
        <strain evidence="1">NFRAN1</strain>
    </source>
</reference>
<dbReference type="GeneID" id="39420442"/>
<evidence type="ECO:0000313" key="2">
    <source>
        <dbReference type="Proteomes" id="UP000294299"/>
    </source>
</evidence>
<keyword evidence="2" id="KW-1185">Reference proteome</keyword>